<evidence type="ECO:0000313" key="2">
    <source>
        <dbReference type="Proteomes" id="UP000509572"/>
    </source>
</evidence>
<protein>
    <submittedName>
        <fullName evidence="1">Uncharacterized protein</fullName>
    </submittedName>
</protein>
<proteinExistence type="predicted"/>
<name>A0A6M9Z1K9_9CAUD</name>
<keyword evidence="2" id="KW-1185">Reference proteome</keyword>
<accession>A0A6M9Z1K9</accession>
<dbReference type="EMBL" id="MT448617">
    <property type="protein sequence ID" value="QKN84828.1"/>
    <property type="molecule type" value="Genomic_DNA"/>
</dbReference>
<gene>
    <name evidence="1" type="ORF">RIVER4_189</name>
</gene>
<reference evidence="1 2" key="1">
    <citation type="submission" date="2020-05" db="EMBL/GenBank/DDBJ databases">
        <authorList>
            <person name="Brown Z."/>
            <person name="Glynn A."/>
            <person name="Broussard G.W."/>
        </authorList>
    </citation>
    <scope>NUCLEOTIDE SEQUENCE [LARGE SCALE GENOMIC DNA]</scope>
</reference>
<dbReference type="Proteomes" id="UP000509572">
    <property type="component" value="Segment"/>
</dbReference>
<sequence>MKKLIDELQLLVETEGLGVINRKRFLRMCKRHGVSYHTATRMLIWSGILLPRTGRQWHPCLVNLKPREWHTYHGWKHKGWQVLRGEMASHIVGNNGFKRPMFSNLQVKWIPYED</sequence>
<evidence type="ECO:0000313" key="1">
    <source>
        <dbReference type="EMBL" id="QKN84828.1"/>
    </source>
</evidence>
<organism evidence="1 2">
    <name type="scientific">Vibrio phage River4</name>
    <dbReference type="NCBI Taxonomy" id="2736288"/>
    <lineage>
        <taxon>Viruses</taxon>
        <taxon>Duplodnaviria</taxon>
        <taxon>Heunggongvirae</taxon>
        <taxon>Uroviricota</taxon>
        <taxon>Caudoviricetes</taxon>
        <taxon>Demerecviridae</taxon>
        <taxon>Ermolyevavirinae</taxon>
        <taxon>Thalassavirus</taxon>
        <taxon>Thalassavirus river4</taxon>
    </lineage>
</organism>